<dbReference type="Proteomes" id="UP000494206">
    <property type="component" value="Unassembled WGS sequence"/>
</dbReference>
<comment type="caution">
    <text evidence="1">The sequence shown here is derived from an EMBL/GenBank/DDBJ whole genome shotgun (WGS) entry which is preliminary data.</text>
</comment>
<sequence length="278" mass="31383">MSVRAYLSLAHQISFSRLTGCLGNPKNGTNMMGKWMRLDWNCEWLETGTMCLTTLKTASCLNSTQFSYQFWRFAEKSQCVFDDFAPTNCSPPFLRGNLCENVVKFVKSSENFTFFELYKSNCFQIEHLIKSALSIPENSTICNCLDDAHQNCDRNLIVIASGPIRRNSSCVLPTTADFQLTEANGYITSAVVIWSDFADVTDDGFDIITLRKNVIFQIAVLGEPKSIFASKRGRFHCPSETSCILEILYPFTYFTTFDTSHQIAIAFIIALIAVNFRS</sequence>
<organism evidence="1 2">
    <name type="scientific">Caenorhabditis bovis</name>
    <dbReference type="NCBI Taxonomy" id="2654633"/>
    <lineage>
        <taxon>Eukaryota</taxon>
        <taxon>Metazoa</taxon>
        <taxon>Ecdysozoa</taxon>
        <taxon>Nematoda</taxon>
        <taxon>Chromadorea</taxon>
        <taxon>Rhabditida</taxon>
        <taxon>Rhabditina</taxon>
        <taxon>Rhabditomorpha</taxon>
        <taxon>Rhabditoidea</taxon>
        <taxon>Rhabditidae</taxon>
        <taxon>Peloderinae</taxon>
        <taxon>Caenorhabditis</taxon>
    </lineage>
</organism>
<dbReference type="EMBL" id="CADEPM010000003">
    <property type="protein sequence ID" value="CAB3403363.1"/>
    <property type="molecule type" value="Genomic_DNA"/>
</dbReference>
<evidence type="ECO:0000313" key="1">
    <source>
        <dbReference type="EMBL" id="CAB3403363.1"/>
    </source>
</evidence>
<dbReference type="OrthoDB" id="5809922at2759"/>
<keyword evidence="2" id="KW-1185">Reference proteome</keyword>
<proteinExistence type="predicted"/>
<gene>
    <name evidence="1" type="ORF">CBOVIS_LOCUS5852</name>
</gene>
<accession>A0A8S1EV17</accession>
<evidence type="ECO:0000313" key="2">
    <source>
        <dbReference type="Proteomes" id="UP000494206"/>
    </source>
</evidence>
<name>A0A8S1EV17_9PELO</name>
<reference evidence="1 2" key="1">
    <citation type="submission" date="2020-04" db="EMBL/GenBank/DDBJ databases">
        <authorList>
            <person name="Laetsch R D."/>
            <person name="Stevens L."/>
            <person name="Kumar S."/>
            <person name="Blaxter L. M."/>
        </authorList>
    </citation>
    <scope>NUCLEOTIDE SEQUENCE [LARGE SCALE GENOMIC DNA]</scope>
</reference>
<dbReference type="AlphaFoldDB" id="A0A8S1EV17"/>
<protein>
    <submittedName>
        <fullName evidence="1">Uncharacterized protein</fullName>
    </submittedName>
</protein>